<sequence length="441" mass="49146">MTARTEHTTFTDASIRAAAGRQDVRELRDERHQALRFRFSTDRQSGTWWVVIGRQWSKLGRWPGLTAKAAVTALPLALERLAVDRKAAVSSSAWVTVGDLLRWYQDRVQGDRSIKAKRRDDVQSAIARHLLPALGELPLGQLAPGAVDQRLVWPLMESLSVAYVRQILRVLLAGLRQAVRLKLLLANPLDGVKFSDFVAKRVKPKAARLHGMQLESLLGDLAERFEKAPRDAMLALLMLTHGTRIGETRCARWRHISFAERIWVIPAANTKTGQQHELPLTDQVMALLKRYQEHQTRTMGRQDYLFPGSSGQPLSARQASALFRDISAGEWSSHDLRKVARTGWTDLGVDYLVGELLVNHALPDMATTYIATHAKKLQREALENWCAWLDVRGFAAIHGKTEVSAADSANGHQASNDAQDTNNPPPTQRRGQEAAIGGAQQ</sequence>
<proteinExistence type="inferred from homology"/>
<keyword evidence="4" id="KW-0233">DNA recombination</keyword>
<dbReference type="InterPro" id="IPR050808">
    <property type="entry name" value="Phage_Integrase"/>
</dbReference>
<dbReference type="PANTHER" id="PTHR30629:SF6">
    <property type="entry name" value="PROPHAGE INTEGRASE INTA-RELATED"/>
    <property type="match status" value="1"/>
</dbReference>
<dbReference type="InterPro" id="IPR010998">
    <property type="entry name" value="Integrase_recombinase_N"/>
</dbReference>
<comment type="caution">
    <text evidence="7">The sequence shown here is derived from an EMBL/GenBank/DDBJ whole genome shotgun (WGS) entry which is preliminary data.</text>
</comment>
<dbReference type="Gene3D" id="1.10.443.10">
    <property type="entry name" value="Intergrase catalytic core"/>
    <property type="match status" value="1"/>
</dbReference>
<dbReference type="InterPro" id="IPR013762">
    <property type="entry name" value="Integrase-like_cat_sf"/>
</dbReference>
<evidence type="ECO:0000256" key="4">
    <source>
        <dbReference type="ARBA" id="ARBA00023172"/>
    </source>
</evidence>
<gene>
    <name evidence="7" type="ORF">GO594_22330</name>
</gene>
<accession>A0A7X3KWE8</accession>
<evidence type="ECO:0000313" key="8">
    <source>
        <dbReference type="Proteomes" id="UP000461288"/>
    </source>
</evidence>
<dbReference type="GO" id="GO:0006310">
    <property type="term" value="P:DNA recombination"/>
    <property type="evidence" value="ECO:0007669"/>
    <property type="project" value="UniProtKB-KW"/>
</dbReference>
<evidence type="ECO:0000313" key="7">
    <source>
        <dbReference type="EMBL" id="MWK58729.1"/>
    </source>
</evidence>
<dbReference type="AlphaFoldDB" id="A0A7X3KWE8"/>
<dbReference type="PANTHER" id="PTHR30629">
    <property type="entry name" value="PROPHAGE INTEGRASE"/>
    <property type="match status" value="1"/>
</dbReference>
<organism evidence="7 8">
    <name type="scientific">Metapseudomonas otitidis</name>
    <dbReference type="NCBI Taxonomy" id="319939"/>
    <lineage>
        <taxon>Bacteria</taxon>
        <taxon>Pseudomonadati</taxon>
        <taxon>Pseudomonadota</taxon>
        <taxon>Gammaproteobacteria</taxon>
        <taxon>Pseudomonadales</taxon>
        <taxon>Pseudomonadaceae</taxon>
        <taxon>Metapseudomonas</taxon>
    </lineage>
</organism>
<keyword evidence="2" id="KW-0229">DNA integration</keyword>
<feature type="region of interest" description="Disordered" evidence="5">
    <location>
        <begin position="405"/>
        <end position="441"/>
    </location>
</feature>
<dbReference type="InterPro" id="IPR002104">
    <property type="entry name" value="Integrase_catalytic"/>
</dbReference>
<dbReference type="PROSITE" id="PS51898">
    <property type="entry name" value="TYR_RECOMBINASE"/>
    <property type="match status" value="1"/>
</dbReference>
<evidence type="ECO:0000256" key="1">
    <source>
        <dbReference type="ARBA" id="ARBA00008857"/>
    </source>
</evidence>
<evidence type="ECO:0000256" key="5">
    <source>
        <dbReference type="SAM" id="MobiDB-lite"/>
    </source>
</evidence>
<dbReference type="InterPro" id="IPR011010">
    <property type="entry name" value="DNA_brk_join_enz"/>
</dbReference>
<feature type="domain" description="Tyr recombinase" evidence="6">
    <location>
        <begin position="202"/>
        <end position="383"/>
    </location>
</feature>
<evidence type="ECO:0000256" key="3">
    <source>
        <dbReference type="ARBA" id="ARBA00023125"/>
    </source>
</evidence>
<feature type="compositionally biased region" description="Polar residues" evidence="5">
    <location>
        <begin position="410"/>
        <end position="422"/>
    </location>
</feature>
<dbReference type="Gene3D" id="1.10.150.130">
    <property type="match status" value="1"/>
</dbReference>
<comment type="similarity">
    <text evidence="1">Belongs to the 'phage' integrase family.</text>
</comment>
<dbReference type="GO" id="GO:0015074">
    <property type="term" value="P:DNA integration"/>
    <property type="evidence" value="ECO:0007669"/>
    <property type="project" value="UniProtKB-KW"/>
</dbReference>
<dbReference type="RefSeq" id="WP_160482067.1">
    <property type="nucleotide sequence ID" value="NZ_WTFN01000068.1"/>
</dbReference>
<dbReference type="CDD" id="cd00801">
    <property type="entry name" value="INT_P4_C"/>
    <property type="match status" value="1"/>
</dbReference>
<name>A0A7X3KWE8_9GAMM</name>
<keyword evidence="3" id="KW-0238">DNA-binding</keyword>
<dbReference type="EMBL" id="WTFN01000068">
    <property type="protein sequence ID" value="MWK58729.1"/>
    <property type="molecule type" value="Genomic_DNA"/>
</dbReference>
<dbReference type="SUPFAM" id="SSF56349">
    <property type="entry name" value="DNA breaking-rejoining enzymes"/>
    <property type="match status" value="1"/>
</dbReference>
<dbReference type="GO" id="GO:0003677">
    <property type="term" value="F:DNA binding"/>
    <property type="evidence" value="ECO:0007669"/>
    <property type="project" value="UniProtKB-KW"/>
</dbReference>
<dbReference type="Pfam" id="PF00589">
    <property type="entry name" value="Phage_integrase"/>
    <property type="match status" value="1"/>
</dbReference>
<evidence type="ECO:0000259" key="6">
    <source>
        <dbReference type="PROSITE" id="PS51898"/>
    </source>
</evidence>
<reference evidence="7 8" key="1">
    <citation type="submission" date="2019-12" db="EMBL/GenBank/DDBJ databases">
        <title>Draft genome sequence of Pseudomonas otitidis recovered from a chicken carcass.</title>
        <authorList>
            <person name="Vieira T.R."/>
            <person name="Oliviera E.F.C."/>
            <person name="Silva N.M.V."/>
            <person name="Sambrano G.E."/>
            <person name="Cibulski S.P."/>
            <person name="Cardoso M.R.I."/>
        </authorList>
    </citation>
    <scope>NUCLEOTIDE SEQUENCE [LARGE SCALE GENOMIC DNA]</scope>
    <source>
        <strain evidence="7 8">25_K</strain>
    </source>
</reference>
<evidence type="ECO:0000256" key="2">
    <source>
        <dbReference type="ARBA" id="ARBA00022908"/>
    </source>
</evidence>
<protein>
    <submittedName>
        <fullName evidence="7">Tyrosine-type recombinase/integrase</fullName>
    </submittedName>
</protein>
<dbReference type="Proteomes" id="UP000461288">
    <property type="component" value="Unassembled WGS sequence"/>
</dbReference>